<keyword evidence="1" id="KW-0472">Membrane</keyword>
<proteinExistence type="predicted"/>
<keyword evidence="1" id="KW-1133">Transmembrane helix</keyword>
<keyword evidence="1" id="KW-0812">Transmembrane</keyword>
<evidence type="ECO:0000313" key="2">
    <source>
        <dbReference type="EMBL" id="DAF44323.1"/>
    </source>
</evidence>
<reference evidence="2" key="1">
    <citation type="journal article" date="2021" name="Proc. Natl. Acad. Sci. U.S.A.">
        <title>A Catalog of Tens of Thousands of Viruses from Human Metagenomes Reveals Hidden Associations with Chronic Diseases.</title>
        <authorList>
            <person name="Tisza M.J."/>
            <person name="Buck C.B."/>
        </authorList>
    </citation>
    <scope>NUCLEOTIDE SEQUENCE</scope>
    <source>
        <strain evidence="2">Ct8Lf7</strain>
    </source>
</reference>
<dbReference type="EMBL" id="BK032511">
    <property type="protein sequence ID" value="DAF44323.1"/>
    <property type="molecule type" value="Genomic_DNA"/>
</dbReference>
<feature type="transmembrane region" description="Helical" evidence="1">
    <location>
        <begin position="6"/>
        <end position="26"/>
    </location>
</feature>
<sequence length="35" mass="4051">MSTFLTIKIIFLARSIFLLLSSFLWIKSRIFGSSI</sequence>
<evidence type="ECO:0000256" key="1">
    <source>
        <dbReference type="SAM" id="Phobius"/>
    </source>
</evidence>
<protein>
    <submittedName>
        <fullName evidence="2">Uncharacterized protein</fullName>
    </submittedName>
</protein>
<organism evidence="2">
    <name type="scientific">Podoviridae sp. ct8Lf7</name>
    <dbReference type="NCBI Taxonomy" id="2827723"/>
    <lineage>
        <taxon>Viruses</taxon>
        <taxon>Duplodnaviria</taxon>
        <taxon>Heunggongvirae</taxon>
        <taxon>Uroviricota</taxon>
        <taxon>Caudoviricetes</taxon>
    </lineage>
</organism>
<accession>A0A8S5S0M3</accession>
<name>A0A8S5S0M3_9CAUD</name>